<keyword evidence="2" id="KW-1185">Reference proteome</keyword>
<gene>
    <name evidence="1" type="ORF">I4Q42_16245</name>
</gene>
<dbReference type="RefSeq" id="WP_198577124.1">
    <property type="nucleotide sequence ID" value="NZ_JADWOX010000011.1"/>
</dbReference>
<proteinExistence type="predicted"/>
<name>A0ABS0T2Z5_9CAUL</name>
<protein>
    <submittedName>
        <fullName evidence="1">Uncharacterized protein</fullName>
    </submittedName>
</protein>
<evidence type="ECO:0000313" key="1">
    <source>
        <dbReference type="EMBL" id="MBI1685222.1"/>
    </source>
</evidence>
<sequence>MAAVPWTRNDDSTARQTARVQEFVDRVRPNAGETRLALQKVYQAYAATVARRPR</sequence>
<evidence type="ECO:0000313" key="2">
    <source>
        <dbReference type="Proteomes" id="UP000639859"/>
    </source>
</evidence>
<dbReference type="EMBL" id="JADWOX010000011">
    <property type="protein sequence ID" value="MBI1685222.1"/>
    <property type="molecule type" value="Genomic_DNA"/>
</dbReference>
<dbReference type="Proteomes" id="UP000639859">
    <property type="component" value="Unassembled WGS sequence"/>
</dbReference>
<accession>A0ABS0T2Z5</accession>
<comment type="caution">
    <text evidence="1">The sequence shown here is derived from an EMBL/GenBank/DDBJ whole genome shotgun (WGS) entry which is preliminary data.</text>
</comment>
<organism evidence="1 2">
    <name type="scientific">Caulobacter hibisci</name>
    <dbReference type="NCBI Taxonomy" id="2035993"/>
    <lineage>
        <taxon>Bacteria</taxon>
        <taxon>Pseudomonadati</taxon>
        <taxon>Pseudomonadota</taxon>
        <taxon>Alphaproteobacteria</taxon>
        <taxon>Caulobacterales</taxon>
        <taxon>Caulobacteraceae</taxon>
        <taxon>Caulobacter</taxon>
    </lineage>
</organism>
<reference evidence="1 2" key="1">
    <citation type="submission" date="2020-11" db="EMBL/GenBank/DDBJ databases">
        <title>genome sequence of strain KACC 18849.</title>
        <authorList>
            <person name="Gao J."/>
            <person name="Zhang X."/>
        </authorList>
    </citation>
    <scope>NUCLEOTIDE SEQUENCE [LARGE SCALE GENOMIC DNA]</scope>
    <source>
        <strain evidence="1 2">KACC 18849</strain>
    </source>
</reference>